<evidence type="ECO:0000256" key="4">
    <source>
        <dbReference type="ARBA" id="ARBA00022512"/>
    </source>
</evidence>
<dbReference type="InterPro" id="IPR051582">
    <property type="entry name" value="LRR_extensin-like_regulator"/>
</dbReference>
<dbReference type="FunFam" id="3.80.10.10:FF:000383">
    <property type="entry name" value="Leucine-rich repeat receptor protein kinase EMS1"/>
    <property type="match status" value="1"/>
</dbReference>
<evidence type="ECO:0000256" key="17">
    <source>
        <dbReference type="SAM" id="SignalP"/>
    </source>
</evidence>
<keyword evidence="12" id="KW-0067">ATP-binding</keyword>
<dbReference type="PANTHER" id="PTHR32093:SF166">
    <property type="entry name" value="LEUCINE-RICH REPEAT_EXTENSIN 1"/>
    <property type="match status" value="1"/>
</dbReference>
<evidence type="ECO:0000256" key="16">
    <source>
        <dbReference type="ARBA" id="ARBA00041871"/>
    </source>
</evidence>
<dbReference type="InterPro" id="IPR036371">
    <property type="entry name" value="TPK_B1-bd_sf"/>
</dbReference>
<dbReference type="InterPro" id="IPR006282">
    <property type="entry name" value="Thi_PPkinase"/>
</dbReference>
<dbReference type="Pfam" id="PF00560">
    <property type="entry name" value="LRR_1"/>
    <property type="match status" value="1"/>
</dbReference>
<dbReference type="Pfam" id="PF04265">
    <property type="entry name" value="TPK_B1_binding"/>
    <property type="match status" value="1"/>
</dbReference>
<proteinExistence type="predicted"/>
<evidence type="ECO:0000256" key="1">
    <source>
        <dbReference type="ARBA" id="ARBA00004191"/>
    </source>
</evidence>
<keyword evidence="20" id="KW-1185">Reference proteome</keyword>
<keyword evidence="10" id="KW-0547">Nucleotide-binding</keyword>
<dbReference type="GO" id="GO:0009229">
    <property type="term" value="P:thiamine diphosphate biosynthetic process"/>
    <property type="evidence" value="ECO:0007669"/>
    <property type="project" value="InterPro"/>
</dbReference>
<keyword evidence="9" id="KW-0677">Repeat</keyword>
<dbReference type="Pfam" id="PF04263">
    <property type="entry name" value="TPK_catalytic"/>
    <property type="match status" value="1"/>
</dbReference>
<keyword evidence="6" id="KW-0433">Leucine-rich repeat</keyword>
<keyword evidence="13" id="KW-0325">Glycoprotein</keyword>
<dbReference type="NCBIfam" id="TIGR01378">
    <property type="entry name" value="thi_PPkinase"/>
    <property type="match status" value="1"/>
</dbReference>
<evidence type="ECO:0000256" key="5">
    <source>
        <dbReference type="ARBA" id="ARBA00022525"/>
    </source>
</evidence>
<keyword evidence="14" id="KW-0379">Hydroxylation</keyword>
<comment type="function">
    <text evidence="15">Catalyzes the phosphorylation of thiamine to thiamine pyrophosphate (TPP). TPP is an active cofactor for enzymes involved in glycolysis and energy production. Plant leaves require high levels of TPP for photosynthesis and carbohydrate metabolism.</text>
</comment>
<evidence type="ECO:0000256" key="13">
    <source>
        <dbReference type="ARBA" id="ARBA00023180"/>
    </source>
</evidence>
<evidence type="ECO:0000256" key="6">
    <source>
        <dbReference type="ARBA" id="ARBA00022614"/>
    </source>
</evidence>
<dbReference type="STRING" id="4540.A0A3L6SLR2"/>
<dbReference type="InterPro" id="IPR007373">
    <property type="entry name" value="Thiamin_PyroPKinase_B1-bd"/>
</dbReference>
<dbReference type="EMBL" id="PQIB02000004">
    <property type="protein sequence ID" value="RLN23569.1"/>
    <property type="molecule type" value="Genomic_DNA"/>
</dbReference>
<dbReference type="InterPro" id="IPR001611">
    <property type="entry name" value="Leu-rich_rpt"/>
</dbReference>
<gene>
    <name evidence="19" type="ORF">C2845_PM07G10690</name>
</gene>
<dbReference type="InterPro" id="IPR032675">
    <property type="entry name" value="LRR_dom_sf"/>
</dbReference>
<comment type="caution">
    <text evidence="19">The sequence shown here is derived from an EMBL/GenBank/DDBJ whole genome shotgun (WGS) entry which is preliminary data.</text>
</comment>
<dbReference type="SUPFAM" id="SSF63999">
    <property type="entry name" value="Thiamin pyrophosphokinase, catalytic domain"/>
    <property type="match status" value="1"/>
</dbReference>
<sequence>MGALHFPLLLAATLLFSLSSVALTAYEEAAIALRQKLAFEHHHHPTDHALKDALYSDPNNFTGNWVGPDVCAYNGVFCVPSLHNETESAVATLDMNAADVAGYLPKEIGLMRDLAVLHLNSNRFCGVIPEEIRNMTELYEFDASNNRFVGPFPAAVLGVPKLSYLDIRFNDFDGPIPPELFLKPYDAIFLNNNRFTSGIPETIGKSRATVIVLANNELGGCIPRSIGDAAATLDQFTFTNNSLTGCLPVEMGLLTNATVFDVSGNALTGAIPRTLAGLSRVEQLDLSRNMFTGDVPRDICQLPALANLSVSYNFFTREDAACSALDRSMNESFHDEANCMGQSRPAQRNAGECTPVVNHPVDCTKGSKISDKSHNQETTDLHKCISRIHHRTPEHEKHNLCVLVTGALGGRFDHEAANINVLYLFSDMRIILLSDDCLIRLLPKTHRHELYIESSVEGPHCGLFPVGAPSTNTTTTGLKWNLSESKMRFGSMISTSNIVQSEKVTVQSDADLLWTISLRNLA</sequence>
<dbReference type="EC" id="2.7.6.2" evidence="3"/>
<dbReference type="SUPFAM" id="SSF52058">
    <property type="entry name" value="L domain-like"/>
    <property type="match status" value="1"/>
</dbReference>
<evidence type="ECO:0000256" key="8">
    <source>
        <dbReference type="ARBA" id="ARBA00022729"/>
    </source>
</evidence>
<evidence type="ECO:0000256" key="9">
    <source>
        <dbReference type="ARBA" id="ARBA00022737"/>
    </source>
</evidence>
<feature type="domain" description="Thiamin pyrophosphokinase thiamin-binding" evidence="18">
    <location>
        <begin position="446"/>
        <end position="512"/>
    </location>
</feature>
<keyword evidence="11" id="KW-0418">Kinase</keyword>
<dbReference type="GO" id="GO:0030975">
    <property type="term" value="F:thiamine binding"/>
    <property type="evidence" value="ECO:0007669"/>
    <property type="project" value="InterPro"/>
</dbReference>
<dbReference type="GO" id="GO:0004788">
    <property type="term" value="F:thiamine diphosphokinase activity"/>
    <property type="evidence" value="ECO:0007669"/>
    <property type="project" value="UniProtKB-EC"/>
</dbReference>
<feature type="signal peptide" evidence="17">
    <location>
        <begin position="1"/>
        <end position="24"/>
    </location>
</feature>
<keyword evidence="7" id="KW-0808">Transferase</keyword>
<evidence type="ECO:0000256" key="12">
    <source>
        <dbReference type="ARBA" id="ARBA00022840"/>
    </source>
</evidence>
<name>A0A3L6SLR2_PANMI</name>
<accession>A0A3L6SLR2</accession>
<feature type="chain" id="PRO_5018260865" description="thiamine diphosphokinase" evidence="17">
    <location>
        <begin position="25"/>
        <end position="522"/>
    </location>
</feature>
<protein>
    <recommendedName>
        <fullName evidence="3">thiamine diphosphokinase</fullName>
        <ecNumber evidence="3">2.7.6.2</ecNumber>
    </recommendedName>
    <alternativeName>
        <fullName evidence="16">Cell wall hydroxyproline-rich glycoprotein</fullName>
    </alternativeName>
</protein>
<dbReference type="FunFam" id="3.80.10.10:FF:000224">
    <property type="entry name" value="Leucine-rich repeat extensin-like protein 1"/>
    <property type="match status" value="1"/>
</dbReference>
<dbReference type="GO" id="GO:0016301">
    <property type="term" value="F:kinase activity"/>
    <property type="evidence" value="ECO:0007669"/>
    <property type="project" value="UniProtKB-KW"/>
</dbReference>
<evidence type="ECO:0000256" key="3">
    <source>
        <dbReference type="ARBA" id="ARBA00013245"/>
    </source>
</evidence>
<dbReference type="Gene3D" id="3.80.10.10">
    <property type="entry name" value="Ribonuclease Inhibitor"/>
    <property type="match status" value="2"/>
</dbReference>
<dbReference type="GO" id="GO:0005829">
    <property type="term" value="C:cytosol"/>
    <property type="evidence" value="ECO:0007669"/>
    <property type="project" value="UniProtKB-SubCell"/>
</dbReference>
<comment type="subcellular location">
    <subcellularLocation>
        <location evidence="2">Cytoplasm</location>
        <location evidence="2">Cytosol</location>
    </subcellularLocation>
    <subcellularLocation>
        <location evidence="1">Secreted</location>
        <location evidence="1">Cell wall</location>
    </subcellularLocation>
</comment>
<dbReference type="InterPro" id="IPR007371">
    <property type="entry name" value="TPK_catalytic"/>
</dbReference>
<dbReference type="SMART" id="SM00983">
    <property type="entry name" value="TPK_B1_binding"/>
    <property type="match status" value="1"/>
</dbReference>
<evidence type="ECO:0000256" key="10">
    <source>
        <dbReference type="ARBA" id="ARBA00022741"/>
    </source>
</evidence>
<dbReference type="CDD" id="cd07995">
    <property type="entry name" value="TPK"/>
    <property type="match status" value="1"/>
</dbReference>
<evidence type="ECO:0000313" key="20">
    <source>
        <dbReference type="Proteomes" id="UP000275267"/>
    </source>
</evidence>
<dbReference type="GO" id="GO:0005524">
    <property type="term" value="F:ATP binding"/>
    <property type="evidence" value="ECO:0007669"/>
    <property type="project" value="UniProtKB-KW"/>
</dbReference>
<keyword evidence="5" id="KW-0964">Secreted</keyword>
<evidence type="ECO:0000313" key="19">
    <source>
        <dbReference type="EMBL" id="RLN23569.1"/>
    </source>
</evidence>
<reference evidence="20" key="1">
    <citation type="journal article" date="2019" name="Nat. Commun.">
        <title>The genome of broomcorn millet.</title>
        <authorList>
            <person name="Zou C."/>
            <person name="Miki D."/>
            <person name="Li D."/>
            <person name="Tang Q."/>
            <person name="Xiao L."/>
            <person name="Rajput S."/>
            <person name="Deng P."/>
            <person name="Jia W."/>
            <person name="Huang R."/>
            <person name="Zhang M."/>
            <person name="Sun Y."/>
            <person name="Hu J."/>
            <person name="Fu X."/>
            <person name="Schnable P.S."/>
            <person name="Li F."/>
            <person name="Zhang H."/>
            <person name="Feng B."/>
            <person name="Zhu X."/>
            <person name="Liu R."/>
            <person name="Schnable J.C."/>
            <person name="Zhu J.-K."/>
            <person name="Zhang H."/>
        </authorList>
    </citation>
    <scope>NUCLEOTIDE SEQUENCE [LARGE SCALE GENOMIC DNA]</scope>
</reference>
<dbReference type="Pfam" id="PF13855">
    <property type="entry name" value="LRR_8"/>
    <property type="match status" value="1"/>
</dbReference>
<evidence type="ECO:0000256" key="2">
    <source>
        <dbReference type="ARBA" id="ARBA00004514"/>
    </source>
</evidence>
<evidence type="ECO:0000256" key="7">
    <source>
        <dbReference type="ARBA" id="ARBA00022679"/>
    </source>
</evidence>
<dbReference type="GO" id="GO:0006772">
    <property type="term" value="P:thiamine metabolic process"/>
    <property type="evidence" value="ECO:0007669"/>
    <property type="project" value="InterPro"/>
</dbReference>
<keyword evidence="4" id="KW-0134">Cell wall</keyword>
<dbReference type="SUPFAM" id="SSF63862">
    <property type="entry name" value="Thiamin pyrophosphokinase, substrate-binding domain"/>
    <property type="match status" value="1"/>
</dbReference>
<evidence type="ECO:0000259" key="18">
    <source>
        <dbReference type="SMART" id="SM00983"/>
    </source>
</evidence>
<dbReference type="InterPro" id="IPR036759">
    <property type="entry name" value="TPK_catalytic_sf"/>
</dbReference>
<keyword evidence="8 17" id="KW-0732">Signal</keyword>
<dbReference type="PANTHER" id="PTHR32093">
    <property type="entry name" value="LEUCINE-RICH REPEAT EXTENSIN-LIKE PROTEIN 3-RELATED"/>
    <property type="match status" value="1"/>
</dbReference>
<evidence type="ECO:0000256" key="14">
    <source>
        <dbReference type="ARBA" id="ARBA00023278"/>
    </source>
</evidence>
<dbReference type="AlphaFoldDB" id="A0A3L6SLR2"/>
<evidence type="ECO:0000256" key="11">
    <source>
        <dbReference type="ARBA" id="ARBA00022777"/>
    </source>
</evidence>
<evidence type="ECO:0000256" key="15">
    <source>
        <dbReference type="ARBA" id="ARBA00025120"/>
    </source>
</evidence>
<dbReference type="OrthoDB" id="676979at2759"/>
<dbReference type="Proteomes" id="UP000275267">
    <property type="component" value="Unassembled WGS sequence"/>
</dbReference>
<dbReference type="Gene3D" id="3.40.50.10240">
    <property type="entry name" value="Thiamin pyrophosphokinase, catalytic domain"/>
    <property type="match status" value="1"/>
</dbReference>
<organism evidence="19 20">
    <name type="scientific">Panicum miliaceum</name>
    <name type="common">Proso millet</name>
    <name type="synonym">Broomcorn millet</name>
    <dbReference type="NCBI Taxonomy" id="4540"/>
    <lineage>
        <taxon>Eukaryota</taxon>
        <taxon>Viridiplantae</taxon>
        <taxon>Streptophyta</taxon>
        <taxon>Embryophyta</taxon>
        <taxon>Tracheophyta</taxon>
        <taxon>Spermatophyta</taxon>
        <taxon>Magnoliopsida</taxon>
        <taxon>Liliopsida</taxon>
        <taxon>Poales</taxon>
        <taxon>Poaceae</taxon>
        <taxon>PACMAD clade</taxon>
        <taxon>Panicoideae</taxon>
        <taxon>Panicodae</taxon>
        <taxon>Paniceae</taxon>
        <taxon>Panicinae</taxon>
        <taxon>Panicum</taxon>
        <taxon>Panicum sect. Panicum</taxon>
    </lineage>
</organism>